<keyword evidence="3" id="KW-1185">Reference proteome</keyword>
<dbReference type="Proteomes" id="UP001295444">
    <property type="component" value="Chromosome 09"/>
</dbReference>
<evidence type="ECO:0000313" key="2">
    <source>
        <dbReference type="EMBL" id="CAH2315489.1"/>
    </source>
</evidence>
<reference evidence="2" key="1">
    <citation type="submission" date="2022-03" db="EMBL/GenBank/DDBJ databases">
        <authorList>
            <person name="Alioto T."/>
            <person name="Alioto T."/>
            <person name="Gomez Garrido J."/>
        </authorList>
    </citation>
    <scope>NUCLEOTIDE SEQUENCE</scope>
</reference>
<organism evidence="2 3">
    <name type="scientific">Pelobates cultripes</name>
    <name type="common">Western spadefoot toad</name>
    <dbReference type="NCBI Taxonomy" id="61616"/>
    <lineage>
        <taxon>Eukaryota</taxon>
        <taxon>Metazoa</taxon>
        <taxon>Chordata</taxon>
        <taxon>Craniata</taxon>
        <taxon>Vertebrata</taxon>
        <taxon>Euteleostomi</taxon>
        <taxon>Amphibia</taxon>
        <taxon>Batrachia</taxon>
        <taxon>Anura</taxon>
        <taxon>Pelobatoidea</taxon>
        <taxon>Pelobatidae</taxon>
        <taxon>Pelobates</taxon>
    </lineage>
</organism>
<accession>A0AAD1T2I0</accession>
<dbReference type="Gene3D" id="3.30.250.20">
    <property type="entry name" value="L1 transposable element, C-terminal domain"/>
    <property type="match status" value="1"/>
</dbReference>
<sequence>MRVARAQHTILFMDTQVSLFQDLSTLTLDARRALRPLTRLLQEKRVLYKWGFPLSLQIKVDNYWQIIRWPINIPCFPWAAGLPNVAIPNWIFDNPPARTIVPTDAAHNITGEPATGPQQRQGGLNDPED</sequence>
<protein>
    <submittedName>
        <fullName evidence="2">Uncharacterized protein</fullName>
    </submittedName>
</protein>
<evidence type="ECO:0000256" key="1">
    <source>
        <dbReference type="SAM" id="MobiDB-lite"/>
    </source>
</evidence>
<proteinExistence type="predicted"/>
<feature type="region of interest" description="Disordered" evidence="1">
    <location>
        <begin position="104"/>
        <end position="129"/>
    </location>
</feature>
<evidence type="ECO:0000313" key="3">
    <source>
        <dbReference type="Proteomes" id="UP001295444"/>
    </source>
</evidence>
<name>A0AAD1T2I0_PELCU</name>
<dbReference type="InterPro" id="IPR042566">
    <property type="entry name" value="L1_C"/>
</dbReference>
<dbReference type="AlphaFoldDB" id="A0AAD1T2I0"/>
<dbReference type="EMBL" id="OW240920">
    <property type="protein sequence ID" value="CAH2315489.1"/>
    <property type="molecule type" value="Genomic_DNA"/>
</dbReference>
<gene>
    <name evidence="2" type="ORF">PECUL_23A000369</name>
</gene>